<organism evidence="3 4">
    <name type="scientific">Spizellomyces punctatus (strain DAOM BR117)</name>
    <dbReference type="NCBI Taxonomy" id="645134"/>
    <lineage>
        <taxon>Eukaryota</taxon>
        <taxon>Fungi</taxon>
        <taxon>Fungi incertae sedis</taxon>
        <taxon>Chytridiomycota</taxon>
        <taxon>Chytridiomycota incertae sedis</taxon>
        <taxon>Chytridiomycetes</taxon>
        <taxon>Spizellomycetales</taxon>
        <taxon>Spizellomycetaceae</taxon>
        <taxon>Spizellomyces</taxon>
    </lineage>
</organism>
<dbReference type="AlphaFoldDB" id="A0A0L0HGQ6"/>
<dbReference type="PRINTS" id="PR00081">
    <property type="entry name" value="GDHRDH"/>
</dbReference>
<keyword evidence="4" id="KW-1185">Reference proteome</keyword>
<gene>
    <name evidence="3" type="ORF">SPPG_04612</name>
</gene>
<dbReference type="Gene3D" id="3.40.50.720">
    <property type="entry name" value="NAD(P)-binding Rossmann-like Domain"/>
    <property type="match status" value="1"/>
</dbReference>
<dbReference type="RefSeq" id="XP_016608322.1">
    <property type="nucleotide sequence ID" value="XM_016752846.1"/>
</dbReference>
<evidence type="ECO:0000313" key="4">
    <source>
        <dbReference type="Proteomes" id="UP000053201"/>
    </source>
</evidence>
<keyword evidence="2" id="KW-0560">Oxidoreductase</keyword>
<dbReference type="STRING" id="645134.A0A0L0HGQ6"/>
<dbReference type="Proteomes" id="UP000053201">
    <property type="component" value="Unassembled WGS sequence"/>
</dbReference>
<dbReference type="InterPro" id="IPR036291">
    <property type="entry name" value="NAD(P)-bd_dom_sf"/>
</dbReference>
<evidence type="ECO:0000256" key="2">
    <source>
        <dbReference type="ARBA" id="ARBA00023002"/>
    </source>
</evidence>
<dbReference type="Pfam" id="PF13561">
    <property type="entry name" value="adh_short_C2"/>
    <property type="match status" value="1"/>
</dbReference>
<evidence type="ECO:0000313" key="3">
    <source>
        <dbReference type="EMBL" id="KND00283.1"/>
    </source>
</evidence>
<comment type="similarity">
    <text evidence="1">Belongs to the short-chain dehydrogenases/reductases (SDR) family.</text>
</comment>
<accession>A0A0L0HGQ6</accession>
<reference evidence="3 4" key="1">
    <citation type="submission" date="2009-08" db="EMBL/GenBank/DDBJ databases">
        <title>The Genome Sequence of Spizellomyces punctatus strain DAOM BR117.</title>
        <authorList>
            <consortium name="The Broad Institute Genome Sequencing Platform"/>
            <person name="Russ C."/>
            <person name="Cuomo C."/>
            <person name="Shea T."/>
            <person name="Young S.K."/>
            <person name="Zeng Q."/>
            <person name="Koehrsen M."/>
            <person name="Haas B."/>
            <person name="Borodovsky M."/>
            <person name="Guigo R."/>
            <person name="Alvarado L."/>
            <person name="Berlin A."/>
            <person name="Bochicchio J."/>
            <person name="Borenstein D."/>
            <person name="Chapman S."/>
            <person name="Chen Z."/>
            <person name="Engels R."/>
            <person name="Freedman E."/>
            <person name="Gellesch M."/>
            <person name="Goldberg J."/>
            <person name="Griggs A."/>
            <person name="Gujja S."/>
            <person name="Heiman D."/>
            <person name="Hepburn T."/>
            <person name="Howarth C."/>
            <person name="Jen D."/>
            <person name="Larson L."/>
            <person name="Lewis B."/>
            <person name="Mehta T."/>
            <person name="Park D."/>
            <person name="Pearson M."/>
            <person name="Roberts A."/>
            <person name="Saif S."/>
            <person name="Shenoy N."/>
            <person name="Sisk P."/>
            <person name="Stolte C."/>
            <person name="Sykes S."/>
            <person name="Thomson T."/>
            <person name="Walk T."/>
            <person name="White J."/>
            <person name="Yandava C."/>
            <person name="Burger G."/>
            <person name="Gray M.W."/>
            <person name="Holland P.W.H."/>
            <person name="King N."/>
            <person name="Lang F.B.F."/>
            <person name="Roger A.J."/>
            <person name="Ruiz-Trillo I."/>
            <person name="Lander E."/>
            <person name="Nusbaum C."/>
        </authorList>
    </citation>
    <scope>NUCLEOTIDE SEQUENCE [LARGE SCALE GENOMIC DNA]</scope>
    <source>
        <strain evidence="3 4">DAOM BR117</strain>
    </source>
</reference>
<dbReference type="eggNOG" id="KOG1200">
    <property type="taxonomic scope" value="Eukaryota"/>
</dbReference>
<dbReference type="OMA" id="SAMMYGF"/>
<dbReference type="InParanoid" id="A0A0L0HGQ6"/>
<protein>
    <submittedName>
        <fullName evidence="3">Uncharacterized protein</fullName>
    </submittedName>
</protein>
<dbReference type="PANTHER" id="PTHR24321:SF8">
    <property type="entry name" value="ESTRADIOL 17-BETA-DEHYDROGENASE 8-RELATED"/>
    <property type="match status" value="1"/>
</dbReference>
<proteinExistence type="inferred from homology"/>
<dbReference type="GO" id="GO:0016491">
    <property type="term" value="F:oxidoreductase activity"/>
    <property type="evidence" value="ECO:0007669"/>
    <property type="project" value="UniProtKB-KW"/>
</dbReference>
<dbReference type="GeneID" id="27688050"/>
<name>A0A0L0HGQ6_SPIPD</name>
<sequence length="320" mass="34440">MNRVPSIASQIARVDALDDQANVQPGDSWNESYNISSQLSTTIQRQAASMDLKLEGTHVLITGASGGVGVVTARLFLEAGANVTLQYNSTNLTLLPLQTSYPNQCHAHPADVTSEGDIVTLFQAATSRFGPVEVLVVTHGVWPSQDVGVKDMSLERWRNTMSINLDGTFLSCKYFLKGIETAVQERRSLSNVSIVLVGSTAGKFGEAWHADYACTKSAMMQGLTLSLKNEIVKTHPKGRVNAVAPGWIRTPMAERAMQDPTLLYQALASTPLKKVSEPSDIAKAILFLSSEAVSGNMTGVCLDLNGGMEGRLLNNPQDFA</sequence>
<dbReference type="VEuPathDB" id="FungiDB:SPPG_04612"/>
<dbReference type="PANTHER" id="PTHR24321">
    <property type="entry name" value="DEHYDROGENASES, SHORT CHAIN"/>
    <property type="match status" value="1"/>
</dbReference>
<dbReference type="EMBL" id="KQ257456">
    <property type="protein sequence ID" value="KND00283.1"/>
    <property type="molecule type" value="Genomic_DNA"/>
</dbReference>
<dbReference type="CDD" id="cd05233">
    <property type="entry name" value="SDR_c"/>
    <property type="match status" value="1"/>
</dbReference>
<dbReference type="OrthoDB" id="504708at2759"/>
<dbReference type="SUPFAM" id="SSF51735">
    <property type="entry name" value="NAD(P)-binding Rossmann-fold domains"/>
    <property type="match status" value="1"/>
</dbReference>
<dbReference type="InterPro" id="IPR002347">
    <property type="entry name" value="SDR_fam"/>
</dbReference>
<evidence type="ECO:0000256" key="1">
    <source>
        <dbReference type="ARBA" id="ARBA00006484"/>
    </source>
</evidence>